<dbReference type="Pfam" id="PF00296">
    <property type="entry name" value="Bac_luciferase"/>
    <property type="match status" value="1"/>
</dbReference>
<protein>
    <submittedName>
        <fullName evidence="3">LLM class flavin-dependent oxidoreductase</fullName>
    </submittedName>
</protein>
<dbReference type="NCBIfam" id="TIGR03558">
    <property type="entry name" value="oxido_grp_1"/>
    <property type="match status" value="1"/>
</dbReference>
<dbReference type="RefSeq" id="WP_123040186.1">
    <property type="nucleotide sequence ID" value="NZ_CP033433.1"/>
</dbReference>
<feature type="domain" description="Luciferase-like" evidence="2">
    <location>
        <begin position="9"/>
        <end position="248"/>
    </location>
</feature>
<dbReference type="KEGG" id="coh:EAV92_05800"/>
<accession>A0A3G3JV79</accession>
<organism evidence="3 4">
    <name type="scientific">Cohnella candidum</name>
    <dbReference type="NCBI Taxonomy" id="2674991"/>
    <lineage>
        <taxon>Bacteria</taxon>
        <taxon>Bacillati</taxon>
        <taxon>Bacillota</taxon>
        <taxon>Bacilli</taxon>
        <taxon>Bacillales</taxon>
        <taxon>Paenibacillaceae</taxon>
        <taxon>Cohnella</taxon>
    </lineage>
</organism>
<dbReference type="PANTHER" id="PTHR30137:SF20">
    <property type="entry name" value="N-ACETYL-S-ALKYLCYSTEINE MONOOXYGENASE"/>
    <property type="match status" value="1"/>
</dbReference>
<evidence type="ECO:0000259" key="2">
    <source>
        <dbReference type="Pfam" id="PF00296"/>
    </source>
</evidence>
<dbReference type="InterPro" id="IPR050766">
    <property type="entry name" value="Bact_Lucif_Oxidored"/>
</dbReference>
<dbReference type="GO" id="GO:0005829">
    <property type="term" value="C:cytosol"/>
    <property type="evidence" value="ECO:0007669"/>
    <property type="project" value="TreeGrafter"/>
</dbReference>
<proteinExistence type="predicted"/>
<evidence type="ECO:0000313" key="3">
    <source>
        <dbReference type="EMBL" id="AYQ72126.1"/>
    </source>
</evidence>
<sequence>MGEGELKLGVLDLVPVYGGRDDAIALEQAALLARRAEELGYSRYWVAEHHDMPQLACPSPEVLLAHIGARTERIRIGSGAVLLPHYSPLKVAESFRMLATMYPDRVDLGLGRAPGGNAHVSMALSGNFLEQVSRVPEKVDAVVRLLQDSYTYEGEPVGARPRPTVPPEVWMLGTNRRSAEYAARFGLGYAFGRFMSETGGEETLRAYRESFVPSALCPNPRTIVAVGVICADTDEEAAKLASSAGALFRQQAEGESERVPSDRLLVGTAESVKARLLAMSEAYETDEFMLVTMIPDYGERLRSYERIAGAFPLR</sequence>
<dbReference type="InterPro" id="IPR036661">
    <property type="entry name" value="Luciferase-like_sf"/>
</dbReference>
<dbReference type="AlphaFoldDB" id="A0A3G3JV79"/>
<dbReference type="SUPFAM" id="SSF51679">
    <property type="entry name" value="Bacterial luciferase-like"/>
    <property type="match status" value="1"/>
</dbReference>
<gene>
    <name evidence="3" type="ORF">EAV92_05800</name>
</gene>
<dbReference type="Proteomes" id="UP000269097">
    <property type="component" value="Chromosome"/>
</dbReference>
<name>A0A3G3JV79_9BACL</name>
<dbReference type="InterPro" id="IPR019949">
    <property type="entry name" value="CmoO-like"/>
</dbReference>
<reference evidence="3 4" key="1">
    <citation type="submission" date="2018-10" db="EMBL/GenBank/DDBJ databases">
        <title>Genome Sequence of Cohnella sp.</title>
        <authorList>
            <person name="Srinivasan S."/>
            <person name="Kim M.K."/>
        </authorList>
    </citation>
    <scope>NUCLEOTIDE SEQUENCE [LARGE SCALE GENOMIC DNA]</scope>
    <source>
        <strain evidence="3 4">18JY8-7</strain>
    </source>
</reference>
<evidence type="ECO:0000256" key="1">
    <source>
        <dbReference type="ARBA" id="ARBA00007789"/>
    </source>
</evidence>
<keyword evidence="4" id="KW-1185">Reference proteome</keyword>
<comment type="similarity">
    <text evidence="1">To bacterial alkanal monooxygenase alpha and beta chains.</text>
</comment>
<dbReference type="EMBL" id="CP033433">
    <property type="protein sequence ID" value="AYQ72126.1"/>
    <property type="molecule type" value="Genomic_DNA"/>
</dbReference>
<dbReference type="Gene3D" id="3.20.20.30">
    <property type="entry name" value="Luciferase-like domain"/>
    <property type="match status" value="1"/>
</dbReference>
<dbReference type="PANTHER" id="PTHR30137">
    <property type="entry name" value="LUCIFERASE-LIKE MONOOXYGENASE"/>
    <property type="match status" value="1"/>
</dbReference>
<evidence type="ECO:0000313" key="4">
    <source>
        <dbReference type="Proteomes" id="UP000269097"/>
    </source>
</evidence>
<dbReference type="InterPro" id="IPR011251">
    <property type="entry name" value="Luciferase-like_dom"/>
</dbReference>
<dbReference type="GO" id="GO:0016705">
    <property type="term" value="F:oxidoreductase activity, acting on paired donors, with incorporation or reduction of molecular oxygen"/>
    <property type="evidence" value="ECO:0007669"/>
    <property type="project" value="InterPro"/>
</dbReference>